<organism evidence="1 2">
    <name type="scientific">Smallanthus sonchifolius</name>
    <dbReference type="NCBI Taxonomy" id="185202"/>
    <lineage>
        <taxon>Eukaryota</taxon>
        <taxon>Viridiplantae</taxon>
        <taxon>Streptophyta</taxon>
        <taxon>Embryophyta</taxon>
        <taxon>Tracheophyta</taxon>
        <taxon>Spermatophyta</taxon>
        <taxon>Magnoliopsida</taxon>
        <taxon>eudicotyledons</taxon>
        <taxon>Gunneridae</taxon>
        <taxon>Pentapetalae</taxon>
        <taxon>asterids</taxon>
        <taxon>campanulids</taxon>
        <taxon>Asterales</taxon>
        <taxon>Asteraceae</taxon>
        <taxon>Asteroideae</taxon>
        <taxon>Heliantheae alliance</taxon>
        <taxon>Millerieae</taxon>
        <taxon>Smallanthus</taxon>
    </lineage>
</organism>
<name>A0ACB9BV43_9ASTR</name>
<keyword evidence="2" id="KW-1185">Reference proteome</keyword>
<sequence length="336" mass="38420">MEIHLIPFPAIMDWVFTPSSSWDLTELDMDEFDLLEKDQTMEGFSGSGNILREQKHPIMSSSPSGSSKKPKADSIEQHVSCLVDRCRADLSGCRDYHRRHRVCETHSKTPVVTIGDREQRFCQQCSRFHSLKEFDEVKRSCRKRLAGHNRRRRKPRPESMYLNYGSFFTNHEGTKLLHFGGRPDKERLNQKLQVTFEQRRPSNSYARFYGVTERRFPFLLGVDSDKVNQPFSESSAQQVVNKNAPSARLLVEPQGVLYLLSNSKHTMHHASVSGPTNNLVPFSGSLSHHSGPHLPSRKATGPDNGHTNNQMIGMIHFRAEELLENEAAQVFSFPWD</sequence>
<evidence type="ECO:0000313" key="1">
    <source>
        <dbReference type="EMBL" id="KAI3725927.1"/>
    </source>
</evidence>
<dbReference type="EMBL" id="CM042039">
    <property type="protein sequence ID" value="KAI3725927.1"/>
    <property type="molecule type" value="Genomic_DNA"/>
</dbReference>
<proteinExistence type="predicted"/>
<gene>
    <name evidence="1" type="ORF">L1987_65723</name>
</gene>
<comment type="caution">
    <text evidence="1">The sequence shown here is derived from an EMBL/GenBank/DDBJ whole genome shotgun (WGS) entry which is preliminary data.</text>
</comment>
<accession>A0ACB9BV43</accession>
<reference evidence="2" key="1">
    <citation type="journal article" date="2022" name="Mol. Ecol. Resour.">
        <title>The genomes of chicory, endive, great burdock and yacon provide insights into Asteraceae palaeo-polyploidization history and plant inulin production.</title>
        <authorList>
            <person name="Fan W."/>
            <person name="Wang S."/>
            <person name="Wang H."/>
            <person name="Wang A."/>
            <person name="Jiang F."/>
            <person name="Liu H."/>
            <person name="Zhao H."/>
            <person name="Xu D."/>
            <person name="Zhang Y."/>
        </authorList>
    </citation>
    <scope>NUCLEOTIDE SEQUENCE [LARGE SCALE GENOMIC DNA]</scope>
    <source>
        <strain evidence="2">cv. Yunnan</strain>
    </source>
</reference>
<protein>
    <submittedName>
        <fullName evidence="1">Uncharacterized protein</fullName>
    </submittedName>
</protein>
<reference evidence="1 2" key="2">
    <citation type="journal article" date="2022" name="Mol. Ecol. Resour.">
        <title>The genomes of chicory, endive, great burdock and yacon provide insights into Asteraceae paleo-polyploidization history and plant inulin production.</title>
        <authorList>
            <person name="Fan W."/>
            <person name="Wang S."/>
            <person name="Wang H."/>
            <person name="Wang A."/>
            <person name="Jiang F."/>
            <person name="Liu H."/>
            <person name="Zhao H."/>
            <person name="Xu D."/>
            <person name="Zhang Y."/>
        </authorList>
    </citation>
    <scope>NUCLEOTIDE SEQUENCE [LARGE SCALE GENOMIC DNA]</scope>
    <source>
        <strain evidence="2">cv. Yunnan</strain>
        <tissue evidence="1">Leaves</tissue>
    </source>
</reference>
<evidence type="ECO:0000313" key="2">
    <source>
        <dbReference type="Proteomes" id="UP001056120"/>
    </source>
</evidence>
<dbReference type="Proteomes" id="UP001056120">
    <property type="component" value="Linkage Group LG22"/>
</dbReference>